<dbReference type="EMBL" id="UINC01139848">
    <property type="protein sequence ID" value="SVD26650.1"/>
    <property type="molecule type" value="Genomic_DNA"/>
</dbReference>
<sequence length="22" mass="2613">MWTKFDGKDIFSFSLQQHNLLG</sequence>
<proteinExistence type="predicted"/>
<reference evidence="1" key="1">
    <citation type="submission" date="2018-05" db="EMBL/GenBank/DDBJ databases">
        <authorList>
            <person name="Lanie J.A."/>
            <person name="Ng W.-L."/>
            <person name="Kazmierczak K.M."/>
            <person name="Andrzejewski T.M."/>
            <person name="Davidsen T.M."/>
            <person name="Wayne K.J."/>
            <person name="Tettelin H."/>
            <person name="Glass J.I."/>
            <person name="Rusch D."/>
            <person name="Podicherti R."/>
            <person name="Tsui H.-C.T."/>
            <person name="Winkler M.E."/>
        </authorList>
    </citation>
    <scope>NUCLEOTIDE SEQUENCE</scope>
</reference>
<name>A0A382TX49_9ZZZZ</name>
<organism evidence="1">
    <name type="scientific">marine metagenome</name>
    <dbReference type="NCBI Taxonomy" id="408172"/>
    <lineage>
        <taxon>unclassified sequences</taxon>
        <taxon>metagenomes</taxon>
        <taxon>ecological metagenomes</taxon>
    </lineage>
</organism>
<protein>
    <submittedName>
        <fullName evidence="1">Uncharacterized protein</fullName>
    </submittedName>
</protein>
<accession>A0A382TX49</accession>
<dbReference type="AlphaFoldDB" id="A0A382TX49"/>
<evidence type="ECO:0000313" key="1">
    <source>
        <dbReference type="EMBL" id="SVD26650.1"/>
    </source>
</evidence>
<gene>
    <name evidence="1" type="ORF">METZ01_LOCUS379504</name>
</gene>